<dbReference type="KEGG" id="fax:FUAX_04210"/>
<feature type="domain" description="Soluble ligand binding" evidence="3">
    <location>
        <begin position="308"/>
        <end position="350"/>
    </location>
</feature>
<dbReference type="InterPro" id="IPR049712">
    <property type="entry name" value="Poly_export"/>
</dbReference>
<feature type="domain" description="Soluble ligand binding" evidence="3">
    <location>
        <begin position="577"/>
        <end position="622"/>
    </location>
</feature>
<evidence type="ECO:0000256" key="1">
    <source>
        <dbReference type="ARBA" id="ARBA00022729"/>
    </source>
</evidence>
<feature type="domain" description="Soluble ligand binding" evidence="3">
    <location>
        <begin position="477"/>
        <end position="521"/>
    </location>
</feature>
<dbReference type="InterPro" id="IPR003715">
    <property type="entry name" value="Poly_export_N"/>
</dbReference>
<reference evidence="4 5" key="1">
    <citation type="submission" date="2021-12" db="EMBL/GenBank/DDBJ databases">
        <title>Genome sequencing of bacteria with rrn-lacking chromosome and rrn-plasmid.</title>
        <authorList>
            <person name="Anda M."/>
            <person name="Iwasaki W."/>
        </authorList>
    </citation>
    <scope>NUCLEOTIDE SEQUENCE [LARGE SCALE GENOMIC DNA]</scope>
    <source>
        <strain evidence="4 5">DSM 100852</strain>
    </source>
</reference>
<feature type="domain" description="Soluble ligand binding" evidence="3">
    <location>
        <begin position="220"/>
        <end position="269"/>
    </location>
</feature>
<feature type="domain" description="Soluble ligand binding" evidence="3">
    <location>
        <begin position="688"/>
        <end position="725"/>
    </location>
</feature>
<sequence length="794" mass="87824">MAQTPTEADLNKIDWKTMKVDRLTDAQIQKISEEMKSRGVGITELESMARLRGVPAVEIAKLKSRLATVSTSSSAKRGVQQEQAEDSLAVTSDISVKKPVEEERLNKRIFGTTIFNNENLSFEPSLNIPTPKGYQVGVGDELVIDIWGASQAMMRLPVESSGNINVEGVGPIYVNGLTIEEANSKVIGRISSIYEGLRKNGGRIPDTFAQISLGNLRSIKVTIAGEAYVPGTYTLPSLATVFNALYLAGGPNEKGSFRKIKVIRNGKPYKTVDVYDFLLNGNGKQNFVLRDQDIILIPAYETRLAFEGEIKTPGLFEAKSGENMNDLVRYAGGFTAEAYKHRLEIVRKGDRELSILDLAQDDFGKYKPQNGDSITVLKILERYANKVSLEGAVYRTGNFSLTEGLTLSKLILDKGEGLKEDAFLNRGIIYRKAEDLSLEAVSFDVRDVITGKKDLALRRDDKVIVYSIFDLEGERNVNVSGEIRFEGEYAFAEGMTLGDLVGMAGGFKFGATGMRVEVARRNLEEEDQIKTGEIADIFYFDVDKDLRVKGEGNSFKLAPFDQVFVRKAPNYREAENVVVSGEVQFPGKYGLKEETERVSDIIARAGGLTNFAYVKGAALKRKIELSEIEIRRREQIMENDSSMVEDDFKDFEFISINLKKILEKPQSNIDLILQDGDELILPHQLQTVSVTGEVLNPVGVTYVPGKSLKYYINAGGGYSIRAKKGKTFVVYADGSASRSKKFLFFRSWPKVEPGAKVIVPERPERKGNAQQWIGIGTAAASLGLIISNIITSTK</sequence>
<dbReference type="PANTHER" id="PTHR33619">
    <property type="entry name" value="POLYSACCHARIDE EXPORT PROTEIN GFCE-RELATED"/>
    <property type="match status" value="1"/>
</dbReference>
<dbReference type="GO" id="GO:0015159">
    <property type="term" value="F:polysaccharide transmembrane transporter activity"/>
    <property type="evidence" value="ECO:0007669"/>
    <property type="project" value="InterPro"/>
</dbReference>
<keyword evidence="5" id="KW-1185">Reference proteome</keyword>
<dbReference type="Pfam" id="PF02563">
    <property type="entry name" value="Poly_export"/>
    <property type="match status" value="1"/>
</dbReference>
<proteinExistence type="predicted"/>
<evidence type="ECO:0000313" key="4">
    <source>
        <dbReference type="EMBL" id="BDD07989.1"/>
    </source>
</evidence>
<dbReference type="InterPro" id="IPR019554">
    <property type="entry name" value="Soluble_ligand-bd"/>
</dbReference>
<dbReference type="Pfam" id="PF10531">
    <property type="entry name" value="SLBB"/>
    <property type="match status" value="5"/>
</dbReference>
<evidence type="ECO:0000259" key="2">
    <source>
        <dbReference type="Pfam" id="PF02563"/>
    </source>
</evidence>
<accession>A0AAU9CNR1</accession>
<feature type="domain" description="Polysaccharide export protein N-terminal" evidence="2">
    <location>
        <begin position="130"/>
        <end position="192"/>
    </location>
</feature>
<protein>
    <submittedName>
        <fullName evidence="4">Capsule polysaccharide transporter</fullName>
    </submittedName>
</protein>
<dbReference type="Proteomes" id="UP001348817">
    <property type="component" value="Chromosome"/>
</dbReference>
<dbReference type="AlphaFoldDB" id="A0AAU9CNR1"/>
<dbReference type="Gene3D" id="3.10.560.10">
    <property type="entry name" value="Outer membrane lipoprotein wza domain like"/>
    <property type="match status" value="6"/>
</dbReference>
<dbReference type="PANTHER" id="PTHR33619:SF3">
    <property type="entry name" value="POLYSACCHARIDE EXPORT PROTEIN GFCE-RELATED"/>
    <property type="match status" value="1"/>
</dbReference>
<evidence type="ECO:0000259" key="3">
    <source>
        <dbReference type="Pfam" id="PF10531"/>
    </source>
</evidence>
<organism evidence="4 5">
    <name type="scientific">Fulvitalea axinellae</name>
    <dbReference type="NCBI Taxonomy" id="1182444"/>
    <lineage>
        <taxon>Bacteria</taxon>
        <taxon>Pseudomonadati</taxon>
        <taxon>Bacteroidota</taxon>
        <taxon>Cytophagia</taxon>
        <taxon>Cytophagales</taxon>
        <taxon>Persicobacteraceae</taxon>
        <taxon>Fulvitalea</taxon>
    </lineage>
</organism>
<name>A0AAU9CNR1_9BACT</name>
<gene>
    <name evidence="4" type="ORF">FUAX_04210</name>
</gene>
<dbReference type="EMBL" id="AP025314">
    <property type="protein sequence ID" value="BDD07989.1"/>
    <property type="molecule type" value="Genomic_DNA"/>
</dbReference>
<evidence type="ECO:0000313" key="5">
    <source>
        <dbReference type="Proteomes" id="UP001348817"/>
    </source>
</evidence>
<keyword evidence="1" id="KW-0732">Signal</keyword>